<feature type="domain" description="Dicarboxylate carrier MatC N-terminal" evidence="2">
    <location>
        <begin position="1"/>
        <end position="147"/>
    </location>
</feature>
<name>A0ABP9GU52_9ACTN</name>
<protein>
    <submittedName>
        <fullName evidence="3">SLC13 family permease</fullName>
    </submittedName>
</protein>
<reference evidence="4" key="1">
    <citation type="journal article" date="2019" name="Int. J. Syst. Evol. Microbiol.">
        <title>The Global Catalogue of Microorganisms (GCM) 10K type strain sequencing project: providing services to taxonomists for standard genome sequencing and annotation.</title>
        <authorList>
            <consortium name="The Broad Institute Genomics Platform"/>
            <consortium name="The Broad Institute Genome Sequencing Center for Infectious Disease"/>
            <person name="Wu L."/>
            <person name="Ma J."/>
        </authorList>
    </citation>
    <scope>NUCLEOTIDE SEQUENCE [LARGE SCALE GENOMIC DNA]</scope>
    <source>
        <strain evidence="4">JCM 18123</strain>
    </source>
</reference>
<organism evidence="3 4">
    <name type="scientific">Streptomonospora halophila</name>
    <dbReference type="NCBI Taxonomy" id="427369"/>
    <lineage>
        <taxon>Bacteria</taxon>
        <taxon>Bacillati</taxon>
        <taxon>Actinomycetota</taxon>
        <taxon>Actinomycetes</taxon>
        <taxon>Streptosporangiales</taxon>
        <taxon>Nocardiopsidaceae</taxon>
        <taxon>Streptomonospora</taxon>
    </lineage>
</organism>
<evidence type="ECO:0000259" key="2">
    <source>
        <dbReference type="Pfam" id="PF07158"/>
    </source>
</evidence>
<feature type="transmembrane region" description="Helical" evidence="1">
    <location>
        <begin position="326"/>
        <end position="350"/>
    </location>
</feature>
<evidence type="ECO:0000313" key="4">
    <source>
        <dbReference type="Proteomes" id="UP001499993"/>
    </source>
</evidence>
<keyword evidence="1" id="KW-0472">Membrane</keyword>
<feature type="transmembrane region" description="Helical" evidence="1">
    <location>
        <begin position="408"/>
        <end position="427"/>
    </location>
</feature>
<evidence type="ECO:0000313" key="3">
    <source>
        <dbReference type="EMBL" id="GAA4947891.1"/>
    </source>
</evidence>
<feature type="transmembrane region" description="Helical" evidence="1">
    <location>
        <begin position="285"/>
        <end position="305"/>
    </location>
</feature>
<accession>A0ABP9GU52</accession>
<feature type="transmembrane region" description="Helical" evidence="1">
    <location>
        <begin position="90"/>
        <end position="123"/>
    </location>
</feature>
<evidence type="ECO:0000256" key="1">
    <source>
        <dbReference type="SAM" id="Phobius"/>
    </source>
</evidence>
<sequence length="430" mass="43441">MTIADVSIVVLLLLFAATALRGFNLGLGAFAAAFLVGLAAGIPSEEVTAFFPGDFFVLIVGVTALFAVAKINGTLDWLLDGLLRLVRGRVVLVALVPFTAGALLAAFGTLPAAVTAIVAPIALGLSARYGLPALMMAVLGIMGIVSGLLSPLAVYGATARQQAASFELGLPEHAPVTFLLSSLLAGAVVCAGALVVARVRGILPTGPSLVAADGHESPAAGGSGGAAPAEERAAAPAPLVLLVTLGGMAVVLVLSVGFDMNIGYLGIVAAGLQLLLLRIDPGLAVARMPWGVVLLIGGLLTYIGVMQDLGAFERISELLTIEGSAMLTLLLLCYIAGITSFAASSIAVFVTTMPLLPAVVEAGVSPVGAVIAVALTSVMVDINPLGITGGLILGAAPEETRPALFRQLLAYGLVSVVVAPLLVWAAFSWW</sequence>
<keyword evidence="1" id="KW-1133">Transmembrane helix</keyword>
<feature type="transmembrane region" description="Helical" evidence="1">
    <location>
        <begin position="233"/>
        <end position="254"/>
    </location>
</feature>
<feature type="transmembrane region" description="Helical" evidence="1">
    <location>
        <begin position="261"/>
        <end position="279"/>
    </location>
</feature>
<dbReference type="EMBL" id="BAABIK010000019">
    <property type="protein sequence ID" value="GAA4947891.1"/>
    <property type="molecule type" value="Genomic_DNA"/>
</dbReference>
<keyword evidence="1" id="KW-0812">Transmembrane</keyword>
<feature type="transmembrane region" description="Helical" evidence="1">
    <location>
        <begin position="176"/>
        <end position="197"/>
    </location>
</feature>
<dbReference type="Proteomes" id="UP001499993">
    <property type="component" value="Unassembled WGS sequence"/>
</dbReference>
<comment type="caution">
    <text evidence="3">The sequence shown here is derived from an EMBL/GenBank/DDBJ whole genome shotgun (WGS) entry which is preliminary data.</text>
</comment>
<gene>
    <name evidence="3" type="ORF">GCM10023224_34640</name>
</gene>
<keyword evidence="4" id="KW-1185">Reference proteome</keyword>
<feature type="transmembrane region" description="Helical" evidence="1">
    <location>
        <begin position="370"/>
        <end position="396"/>
    </location>
</feature>
<dbReference type="InterPro" id="IPR009827">
    <property type="entry name" value="MatC_N"/>
</dbReference>
<feature type="transmembrane region" description="Helical" evidence="1">
    <location>
        <begin position="55"/>
        <end position="78"/>
    </location>
</feature>
<feature type="transmembrane region" description="Helical" evidence="1">
    <location>
        <begin position="129"/>
        <end position="155"/>
    </location>
</feature>
<dbReference type="RefSeq" id="WP_344144851.1">
    <property type="nucleotide sequence ID" value="NZ_BAABIK010000019.1"/>
</dbReference>
<proteinExistence type="predicted"/>
<dbReference type="Pfam" id="PF07158">
    <property type="entry name" value="MatC_N"/>
    <property type="match status" value="1"/>
</dbReference>